<evidence type="ECO:0000259" key="4">
    <source>
        <dbReference type="PROSITE" id="PS51755"/>
    </source>
</evidence>
<dbReference type="Gene3D" id="1.10.10.10">
    <property type="entry name" value="Winged helix-like DNA-binding domain superfamily/Winged helix DNA-binding domain"/>
    <property type="match status" value="1"/>
</dbReference>
<reference evidence="5 6" key="1">
    <citation type="submission" date="2021-07" db="EMBL/GenBank/DDBJ databases">
        <title>Shewanella sp. nov, isolated from SCS.</title>
        <authorList>
            <person name="Cao W.R."/>
        </authorList>
    </citation>
    <scope>NUCLEOTIDE SEQUENCE [LARGE SCALE GENOMIC DNA]</scope>
    <source>
        <strain evidence="5 6">NR704-98</strain>
    </source>
</reference>
<feature type="DNA-binding region" description="OmpR/PhoB-type" evidence="2">
    <location>
        <begin position="1"/>
        <end position="98"/>
    </location>
</feature>
<protein>
    <submittedName>
        <fullName evidence="5">Winged helix-turn-helix domain-containing protein</fullName>
    </submittedName>
</protein>
<dbReference type="Pfam" id="PF00486">
    <property type="entry name" value="Trans_reg_C"/>
    <property type="match status" value="1"/>
</dbReference>
<evidence type="ECO:0000256" key="3">
    <source>
        <dbReference type="SAM" id="Phobius"/>
    </source>
</evidence>
<dbReference type="InterPro" id="IPR011006">
    <property type="entry name" value="CheY-like_superfamily"/>
</dbReference>
<organism evidence="5 6">
    <name type="scientific">Shewanella nanhaiensis</name>
    <dbReference type="NCBI Taxonomy" id="2864872"/>
    <lineage>
        <taxon>Bacteria</taxon>
        <taxon>Pseudomonadati</taxon>
        <taxon>Pseudomonadota</taxon>
        <taxon>Gammaproteobacteria</taxon>
        <taxon>Alteromonadales</taxon>
        <taxon>Shewanellaceae</taxon>
        <taxon>Shewanella</taxon>
    </lineage>
</organism>
<dbReference type="SUPFAM" id="SSF52172">
    <property type="entry name" value="CheY-like"/>
    <property type="match status" value="1"/>
</dbReference>
<keyword evidence="3" id="KW-0472">Membrane</keyword>
<dbReference type="InterPro" id="IPR016032">
    <property type="entry name" value="Sig_transdc_resp-reg_C-effctor"/>
</dbReference>
<feature type="transmembrane region" description="Helical" evidence="3">
    <location>
        <begin position="152"/>
        <end position="171"/>
    </location>
</feature>
<proteinExistence type="predicted"/>
<dbReference type="PROSITE" id="PS51755">
    <property type="entry name" value="OMPR_PHOB"/>
    <property type="match status" value="1"/>
</dbReference>
<dbReference type="Proteomes" id="UP001195963">
    <property type="component" value="Unassembled WGS sequence"/>
</dbReference>
<evidence type="ECO:0000313" key="6">
    <source>
        <dbReference type="Proteomes" id="UP001195963"/>
    </source>
</evidence>
<gene>
    <name evidence="5" type="ORF">K0625_10820</name>
</gene>
<comment type="caution">
    <text evidence="5">The sequence shown here is derived from an EMBL/GenBank/DDBJ whole genome shotgun (WGS) entry which is preliminary data.</text>
</comment>
<keyword evidence="1 2" id="KW-0238">DNA-binding</keyword>
<dbReference type="InterPro" id="IPR036388">
    <property type="entry name" value="WH-like_DNA-bd_sf"/>
</dbReference>
<keyword evidence="6" id="KW-1185">Reference proteome</keyword>
<sequence>MYTCFEEFSINTETFELVIAKESIQLDERVFQLFKLLIEHYPAHCSKQRCLDCIWPNTVVSDMSLAKLVSDTRKLFKKVGCQVPIIETVHGRGYRLSKELGLQLSSADTPCSEPQVQLSGFEQSGVESSAKIPVQERSLSFTEKTLAQKGNLIIGFLLMIFMVFTLNHYLIPSVFTSAQTPVLKNNPQEVVYSQPPDAIGRILWVDDHPDNNVEEREEFRQQNIGVYSTTSTDEALLLLSIYGYEMVISDMGRGEEPLAGLKLLRVLRESGTDIPYIIYTLNDTPQLHDAVSKSGGQGVAVDAQSLFNLVMPHFKPLESERKNQ</sequence>
<dbReference type="EMBL" id="JAHZST010000006">
    <property type="protein sequence ID" value="MBW8184169.1"/>
    <property type="molecule type" value="Genomic_DNA"/>
</dbReference>
<name>A0ABS7E3C5_9GAMM</name>
<keyword evidence="3" id="KW-1133">Transmembrane helix</keyword>
<keyword evidence="3" id="KW-0812">Transmembrane</keyword>
<dbReference type="CDD" id="cd00156">
    <property type="entry name" value="REC"/>
    <property type="match status" value="1"/>
</dbReference>
<evidence type="ECO:0000256" key="1">
    <source>
        <dbReference type="ARBA" id="ARBA00023125"/>
    </source>
</evidence>
<dbReference type="SUPFAM" id="SSF46894">
    <property type="entry name" value="C-terminal effector domain of the bipartite response regulators"/>
    <property type="match status" value="1"/>
</dbReference>
<dbReference type="InterPro" id="IPR001867">
    <property type="entry name" value="OmpR/PhoB-type_DNA-bd"/>
</dbReference>
<feature type="domain" description="OmpR/PhoB-type" evidence="4">
    <location>
        <begin position="1"/>
        <end position="98"/>
    </location>
</feature>
<dbReference type="RefSeq" id="WP_220109694.1">
    <property type="nucleotide sequence ID" value="NZ_JAHZST010000006.1"/>
</dbReference>
<evidence type="ECO:0000313" key="5">
    <source>
        <dbReference type="EMBL" id="MBW8184169.1"/>
    </source>
</evidence>
<dbReference type="SMART" id="SM00862">
    <property type="entry name" value="Trans_reg_C"/>
    <property type="match status" value="1"/>
</dbReference>
<accession>A0ABS7E3C5</accession>
<evidence type="ECO:0000256" key="2">
    <source>
        <dbReference type="PROSITE-ProRule" id="PRU01091"/>
    </source>
</evidence>
<dbReference type="Gene3D" id="3.40.50.2300">
    <property type="match status" value="1"/>
</dbReference>